<accession>S3D9M9</accession>
<reference evidence="1 2" key="1">
    <citation type="journal article" date="2013" name="BMC Genomics">
        <title>Genomics-driven discovery of the pneumocandin biosynthetic gene cluster in the fungus Glarea lozoyensis.</title>
        <authorList>
            <person name="Chen L."/>
            <person name="Yue Q."/>
            <person name="Zhang X."/>
            <person name="Xiang M."/>
            <person name="Wang C."/>
            <person name="Li S."/>
            <person name="Che Y."/>
            <person name="Ortiz-Lopez F.J."/>
            <person name="Bills G.F."/>
            <person name="Liu X."/>
            <person name="An Z."/>
        </authorList>
    </citation>
    <scope>NUCLEOTIDE SEQUENCE [LARGE SCALE GENOMIC DNA]</scope>
    <source>
        <strain evidence="2">ATCC 20868 / MF5171</strain>
    </source>
</reference>
<protein>
    <submittedName>
        <fullName evidence="1">Uncharacterized protein</fullName>
    </submittedName>
</protein>
<evidence type="ECO:0000313" key="2">
    <source>
        <dbReference type="Proteomes" id="UP000016922"/>
    </source>
</evidence>
<sequence>MDLATIKSQNTPTVAEIIKNGESTELDSLRIDKRKSVYVSGQTHIVIRQDYLLKEQGKPMAEWFENYLDADAKKTLVAYSKKPQESWP</sequence>
<dbReference type="RefSeq" id="XP_008078966.1">
    <property type="nucleotide sequence ID" value="XM_008080775.1"/>
</dbReference>
<keyword evidence="2" id="KW-1185">Reference proteome</keyword>
<dbReference type="GeneID" id="19465880"/>
<organism evidence="1 2">
    <name type="scientific">Glarea lozoyensis (strain ATCC 20868 / MF5171)</name>
    <dbReference type="NCBI Taxonomy" id="1116229"/>
    <lineage>
        <taxon>Eukaryota</taxon>
        <taxon>Fungi</taxon>
        <taxon>Dikarya</taxon>
        <taxon>Ascomycota</taxon>
        <taxon>Pezizomycotina</taxon>
        <taxon>Leotiomycetes</taxon>
        <taxon>Helotiales</taxon>
        <taxon>Helotiaceae</taxon>
        <taxon>Glarea</taxon>
    </lineage>
</organism>
<dbReference type="Proteomes" id="UP000016922">
    <property type="component" value="Unassembled WGS sequence"/>
</dbReference>
<evidence type="ECO:0000313" key="1">
    <source>
        <dbReference type="EMBL" id="EPE33814.1"/>
    </source>
</evidence>
<gene>
    <name evidence="1" type="ORF">GLAREA_06827</name>
</gene>
<dbReference type="KEGG" id="glz:GLAREA_06827"/>
<proteinExistence type="predicted"/>
<dbReference type="HOGENOM" id="CLU_2469278_0_0_1"/>
<dbReference type="EMBL" id="KE145357">
    <property type="protein sequence ID" value="EPE33814.1"/>
    <property type="molecule type" value="Genomic_DNA"/>
</dbReference>
<name>S3D9M9_GLAL2</name>
<dbReference type="AlphaFoldDB" id="S3D9M9"/>